<comment type="caution">
    <text evidence="5">The sequence shown here is derived from an EMBL/GenBank/DDBJ whole genome shotgun (WGS) entry which is preliminary data.</text>
</comment>
<name>A0A545VEM6_9HYPO</name>
<dbReference type="PANTHER" id="PTHR12811">
    <property type="entry name" value="VACUOLAR PROTEIN SORTING VPS16"/>
    <property type="match status" value="1"/>
</dbReference>
<dbReference type="GO" id="GO:0016197">
    <property type="term" value="P:endosomal transport"/>
    <property type="evidence" value="ECO:0007669"/>
    <property type="project" value="TreeGrafter"/>
</dbReference>
<dbReference type="PIRSF" id="PIRSF007949">
    <property type="entry name" value="VPS16"/>
    <property type="match status" value="1"/>
</dbReference>
<gene>
    <name evidence="5" type="ORF">IF1G_00097</name>
</gene>
<comment type="similarity">
    <text evidence="1 2">Belongs to the VPS16 family.</text>
</comment>
<evidence type="ECO:0000313" key="6">
    <source>
        <dbReference type="Proteomes" id="UP000315783"/>
    </source>
</evidence>
<dbReference type="InterPro" id="IPR006925">
    <property type="entry name" value="Vps16_C"/>
</dbReference>
<dbReference type="InterPro" id="IPR015943">
    <property type="entry name" value="WD40/YVTN_repeat-like_dom_sf"/>
</dbReference>
<dbReference type="InterPro" id="IPR016534">
    <property type="entry name" value="VPS16"/>
</dbReference>
<evidence type="ECO:0000313" key="5">
    <source>
        <dbReference type="EMBL" id="TQW00166.1"/>
    </source>
</evidence>
<dbReference type="GO" id="GO:0005768">
    <property type="term" value="C:endosome"/>
    <property type="evidence" value="ECO:0007669"/>
    <property type="project" value="TreeGrafter"/>
</dbReference>
<dbReference type="AlphaFoldDB" id="A0A545VEM6"/>
<dbReference type="PANTHER" id="PTHR12811:SF0">
    <property type="entry name" value="VACUOLAR PROTEIN SORTING-ASSOCIATED PROTEIN 16 HOMOLOG"/>
    <property type="match status" value="1"/>
</dbReference>
<sequence>MDTLHAKAEWERVGERWFRKTQQYTSIFDESLDLDTYIVAGAPYAGAIALWPDETKLQAHHPGKSSKPSIDIYSLAGQKLRSIAWDKGPVKGLGWSDAETLLVVAADGHVRCYDLQGDFSHFSLGHGADNYGVESCRFYNSGMVALLGNSTLVTVASYAEPRPKLLATPPSGDISAWAIVPPAYTLSRSVEVLLSVGSTVYILDATDCEDRLPEFGSLSHISVSPDGRFVTLYATDGRAHVTSSDLQDLEFVHESESKTTPQYVEWCGSDAIIAWEDEVHIIGPDDQSASYIYDSTRVHVVSGKPTTDALGLVSLLTFVPEPDGARLITNDFCEFLERVPDATIQAFGAATESSPASILLDAVGQLELESPKADDYIQLIRPNLTEAVDTCVNAAGRELDTNWQKRLLEAASFGKSVLDIYNSDDFVDMCTTLRVLNAARFYKIGLPLSFEQYQQLTPERLINRLLTRHEYQLALKIASYLKLSPDSIYTHWASSKVRIGTEDDDSVCRLVVERLSGKAGISFEEIARAAHHEGRSKLATELLNHEPRGGKQVPLLLDMEEDELALDKAIESGDTDLILFVLQHLKRKSAPSQFFRIINPRPVATALVESSALQKGDNAMLKDLYYQDDRRVDGANVFIQESLHQSDVRTTVDKLALAGKLLSDAKEAAVEAHAIKEATALLRMQEALDRDLTENFYGLSVNETMAKLIQLGYNGRAKKIQSEFRVPDKVAWWIRLQALIAKREWNEIEDIAKAKKSPIGWKPFYKLTLQAGNPRLASQFVPKCTGLEPGETIEMYEACGMRVKAAEEAVRLKDAESWQRLLELAGRGTQEGREIERLGSTVFK</sequence>
<dbReference type="InterPro" id="IPR006926">
    <property type="entry name" value="Vps16_N"/>
</dbReference>
<dbReference type="GO" id="GO:0006886">
    <property type="term" value="P:intracellular protein transport"/>
    <property type="evidence" value="ECO:0007669"/>
    <property type="project" value="InterPro"/>
</dbReference>
<evidence type="ECO:0000259" key="4">
    <source>
        <dbReference type="Pfam" id="PF04841"/>
    </source>
</evidence>
<dbReference type="Pfam" id="PF04840">
    <property type="entry name" value="Vps16_C"/>
    <property type="match status" value="1"/>
</dbReference>
<evidence type="ECO:0000259" key="3">
    <source>
        <dbReference type="Pfam" id="PF04840"/>
    </source>
</evidence>
<organism evidence="5 6">
    <name type="scientific">Cordyceps javanica</name>
    <dbReference type="NCBI Taxonomy" id="43265"/>
    <lineage>
        <taxon>Eukaryota</taxon>
        <taxon>Fungi</taxon>
        <taxon>Dikarya</taxon>
        <taxon>Ascomycota</taxon>
        <taxon>Pezizomycotina</taxon>
        <taxon>Sordariomycetes</taxon>
        <taxon>Hypocreomycetidae</taxon>
        <taxon>Hypocreales</taxon>
        <taxon>Cordycipitaceae</taxon>
        <taxon>Cordyceps</taxon>
    </lineage>
</organism>
<keyword evidence="2" id="KW-0813">Transport</keyword>
<reference evidence="5 6" key="1">
    <citation type="journal article" date="2019" name="Appl. Microbiol. Biotechnol.">
        <title>Genome sequence of Isaria javanica and comparative genome analysis insights into family S53 peptidase evolution in fungal entomopathogens.</title>
        <authorList>
            <person name="Lin R."/>
            <person name="Zhang X."/>
            <person name="Xin B."/>
            <person name="Zou M."/>
            <person name="Gao Y."/>
            <person name="Qin F."/>
            <person name="Hu Q."/>
            <person name="Xie B."/>
            <person name="Cheng X."/>
        </authorList>
    </citation>
    <scope>NUCLEOTIDE SEQUENCE [LARGE SCALE GENOMIC DNA]</scope>
    <source>
        <strain evidence="5 6">IJ1G</strain>
    </source>
</reference>
<dbReference type="STRING" id="43265.A0A545VEM6"/>
<comment type="function">
    <text evidence="2">Essential for vacuolar protein sorting. Required for vacuole biogenesis, stability and to maintain vacuole morphology.</text>
</comment>
<dbReference type="GO" id="GO:0042144">
    <property type="term" value="P:vacuole fusion, non-autophagic"/>
    <property type="evidence" value="ECO:0007669"/>
    <property type="project" value="TreeGrafter"/>
</dbReference>
<protein>
    <recommendedName>
        <fullName evidence="2">Probable vacuolar protein sorting-associated protein 16 homolog</fullName>
    </recommendedName>
</protein>
<feature type="domain" description="Vps16 N-terminal" evidence="4">
    <location>
        <begin position="8"/>
        <end position="428"/>
    </location>
</feature>
<dbReference type="EMBL" id="SPUK01000001">
    <property type="protein sequence ID" value="TQW00166.1"/>
    <property type="molecule type" value="Genomic_DNA"/>
</dbReference>
<dbReference type="Gene3D" id="2.130.10.10">
    <property type="entry name" value="YVTN repeat-like/Quinoprotein amine dehydrogenase"/>
    <property type="match status" value="1"/>
</dbReference>
<evidence type="ECO:0000256" key="2">
    <source>
        <dbReference type="PIRNR" id="PIRNR007949"/>
    </source>
</evidence>
<dbReference type="GO" id="GO:0003779">
    <property type="term" value="F:actin binding"/>
    <property type="evidence" value="ECO:0007669"/>
    <property type="project" value="TreeGrafter"/>
</dbReference>
<dbReference type="SUPFAM" id="SSF82171">
    <property type="entry name" value="DPP6 N-terminal domain-like"/>
    <property type="match status" value="1"/>
</dbReference>
<evidence type="ECO:0000256" key="1">
    <source>
        <dbReference type="ARBA" id="ARBA00009250"/>
    </source>
</evidence>
<feature type="domain" description="Vps16 C-terminal" evidence="3">
    <location>
        <begin position="521"/>
        <end position="824"/>
    </location>
</feature>
<dbReference type="Gene3D" id="1.10.150.780">
    <property type="entry name" value="Vps16, C-terminal region"/>
    <property type="match status" value="1"/>
</dbReference>
<keyword evidence="2" id="KW-0653">Protein transport</keyword>
<keyword evidence="6" id="KW-1185">Reference proteome</keyword>
<dbReference type="OrthoDB" id="1792at2759"/>
<dbReference type="Pfam" id="PF04841">
    <property type="entry name" value="Vps16_N"/>
    <property type="match status" value="1"/>
</dbReference>
<dbReference type="InterPro" id="IPR038132">
    <property type="entry name" value="Vps16_C_sf"/>
</dbReference>
<proteinExistence type="inferred from homology"/>
<dbReference type="Proteomes" id="UP000315783">
    <property type="component" value="Unassembled WGS sequence"/>
</dbReference>
<dbReference type="GO" id="GO:0030897">
    <property type="term" value="C:HOPS complex"/>
    <property type="evidence" value="ECO:0007669"/>
    <property type="project" value="TreeGrafter"/>
</dbReference>
<accession>A0A545VEM6</accession>